<evidence type="ECO:0000256" key="5">
    <source>
        <dbReference type="ARBA" id="ARBA00023002"/>
    </source>
</evidence>
<dbReference type="EMBL" id="CP045737">
    <property type="protein sequence ID" value="QGG40328.1"/>
    <property type="molecule type" value="Genomic_DNA"/>
</dbReference>
<evidence type="ECO:0000256" key="2">
    <source>
        <dbReference type="ARBA" id="ARBA00009347"/>
    </source>
</evidence>
<dbReference type="InterPro" id="IPR037069">
    <property type="entry name" value="AcylCoA_DH/ox_N_sf"/>
</dbReference>
<dbReference type="AlphaFoldDB" id="A0A5Q2MCN6"/>
<protein>
    <submittedName>
        <fullName evidence="7">Acyl-CoA dehydrogenase</fullName>
    </submittedName>
</protein>
<dbReference type="Gene3D" id="1.20.140.10">
    <property type="entry name" value="Butyryl-CoA Dehydrogenase, subunit A, domain 3"/>
    <property type="match status" value="1"/>
</dbReference>
<dbReference type="Gene3D" id="1.10.540.10">
    <property type="entry name" value="Acyl-CoA dehydrogenase/oxidase, N-terminal domain"/>
    <property type="match status" value="1"/>
</dbReference>
<evidence type="ECO:0000256" key="4">
    <source>
        <dbReference type="ARBA" id="ARBA00022827"/>
    </source>
</evidence>
<dbReference type="PANTHER" id="PTHR43884">
    <property type="entry name" value="ACYL-COA DEHYDROGENASE"/>
    <property type="match status" value="1"/>
</dbReference>
<comment type="cofactor">
    <cofactor evidence="1">
        <name>FAD</name>
        <dbReference type="ChEBI" id="CHEBI:57692"/>
    </cofactor>
</comment>
<comment type="similarity">
    <text evidence="2">Belongs to the acyl-CoA dehydrogenase family.</text>
</comment>
<name>A0A5Q2MCN6_9ACTN</name>
<dbReference type="PANTHER" id="PTHR43884:SF20">
    <property type="entry name" value="ACYL-COA DEHYDROGENASE FADE28"/>
    <property type="match status" value="1"/>
</dbReference>
<dbReference type="GO" id="GO:0050660">
    <property type="term" value="F:flavin adenine dinucleotide binding"/>
    <property type="evidence" value="ECO:0007669"/>
    <property type="project" value="InterPro"/>
</dbReference>
<feature type="domain" description="Acyl-CoA dehydrogenase/oxidase C-terminal" evidence="6">
    <location>
        <begin position="204"/>
        <end position="334"/>
    </location>
</feature>
<dbReference type="InterPro" id="IPR009075">
    <property type="entry name" value="AcylCo_DH/oxidase_C"/>
</dbReference>
<keyword evidence="5" id="KW-0560">Oxidoreductase</keyword>
<dbReference type="RefSeq" id="WP_153651600.1">
    <property type="nucleotide sequence ID" value="NZ_CP045737.1"/>
</dbReference>
<proteinExistence type="inferred from homology"/>
<dbReference type="InterPro" id="IPR036250">
    <property type="entry name" value="AcylCo_DH-like_C"/>
</dbReference>
<organism evidence="7 8">
    <name type="scientific">Aeromicrobium yanjiei</name>
    <dbReference type="NCBI Taxonomy" id="2662028"/>
    <lineage>
        <taxon>Bacteria</taxon>
        <taxon>Bacillati</taxon>
        <taxon>Actinomycetota</taxon>
        <taxon>Actinomycetes</taxon>
        <taxon>Propionibacteriales</taxon>
        <taxon>Nocardioidaceae</taxon>
        <taxon>Aeromicrobium</taxon>
    </lineage>
</organism>
<evidence type="ECO:0000259" key="6">
    <source>
        <dbReference type="Pfam" id="PF00441"/>
    </source>
</evidence>
<dbReference type="GO" id="GO:0003995">
    <property type="term" value="F:acyl-CoA dehydrogenase activity"/>
    <property type="evidence" value="ECO:0007669"/>
    <property type="project" value="TreeGrafter"/>
</dbReference>
<keyword evidence="8" id="KW-1185">Reference proteome</keyword>
<gene>
    <name evidence="7" type="ORF">GEV26_02490</name>
</gene>
<keyword evidence="4" id="KW-0274">FAD</keyword>
<evidence type="ECO:0000313" key="7">
    <source>
        <dbReference type="EMBL" id="QGG40328.1"/>
    </source>
</evidence>
<dbReference type="InterPro" id="IPR009100">
    <property type="entry name" value="AcylCoA_DH/oxidase_NM_dom_sf"/>
</dbReference>
<dbReference type="SUPFAM" id="SSF56645">
    <property type="entry name" value="Acyl-CoA dehydrogenase NM domain-like"/>
    <property type="match status" value="1"/>
</dbReference>
<dbReference type="Pfam" id="PF00441">
    <property type="entry name" value="Acyl-CoA_dh_1"/>
    <property type="match status" value="1"/>
</dbReference>
<evidence type="ECO:0000313" key="8">
    <source>
        <dbReference type="Proteomes" id="UP000392064"/>
    </source>
</evidence>
<reference evidence="7 8" key="1">
    <citation type="submission" date="2019-11" db="EMBL/GenBank/DDBJ databases">
        <authorList>
            <person name="Li J."/>
        </authorList>
    </citation>
    <scope>NUCLEOTIDE SEQUENCE [LARGE SCALE GENOMIC DNA]</scope>
    <source>
        <strain evidence="7 8">MF47</strain>
    </source>
</reference>
<keyword evidence="3" id="KW-0285">Flavoprotein</keyword>
<evidence type="ECO:0000256" key="3">
    <source>
        <dbReference type="ARBA" id="ARBA00022630"/>
    </source>
</evidence>
<evidence type="ECO:0000256" key="1">
    <source>
        <dbReference type="ARBA" id="ARBA00001974"/>
    </source>
</evidence>
<dbReference type="SUPFAM" id="SSF47203">
    <property type="entry name" value="Acyl-CoA dehydrogenase C-terminal domain-like"/>
    <property type="match status" value="1"/>
</dbReference>
<dbReference type="Proteomes" id="UP000392064">
    <property type="component" value="Chromosome"/>
</dbReference>
<sequence length="360" mass="38387">MTTEPVGRLDADDARSLRDLTSNICDDVLAEALTVPAPALPFVPALWDALEDAGLLRMGLSDEPDADGGGWEAAAIVLAEAARSGAPGPLMETSFISEWLLNRARVRPVDRGPLTTARAAFSNAPGGGVHVNAARVPWARISQHTVVLGSLDGHTVVAVLDPSEKYVVEHANAAFQPRETVTAVITVADVHEVDASTTDEWLLRGALGRAIQTRGALARAVEMSIDHVRQRRQFGRTLTAFQAVQQLLAAAASELAVATSAVDVAVSQIASGDFTSRPAVLAISAAKSQTSRAATTVVRNCHQLHGAIGMTLDHPLRHFTMPALAWRNEFGNQNLWDDRIGRLAADSGRSAWDLLTEKTR</sequence>
<dbReference type="KEGG" id="aef:GEV26_02490"/>
<accession>A0A5Q2MCN6</accession>